<comment type="caution">
    <text evidence="3">The sequence shown here is derived from an EMBL/GenBank/DDBJ whole genome shotgun (WGS) entry which is preliminary data.</text>
</comment>
<reference evidence="3 4" key="1">
    <citation type="submission" date="2018-05" db="EMBL/GenBank/DDBJ databases">
        <title>Brachybacterium sp. M1HQ-2T, whole genome shotgun sequence.</title>
        <authorList>
            <person name="Tuo L."/>
        </authorList>
    </citation>
    <scope>NUCLEOTIDE SEQUENCE [LARGE SCALE GENOMIC DNA]</scope>
    <source>
        <strain evidence="3 4">M1HQ-2</strain>
    </source>
</reference>
<evidence type="ECO:0000256" key="2">
    <source>
        <dbReference type="SAM" id="Phobius"/>
    </source>
</evidence>
<keyword evidence="2" id="KW-0472">Membrane</keyword>
<keyword evidence="4" id="KW-1185">Reference proteome</keyword>
<keyword evidence="2" id="KW-1133">Transmembrane helix</keyword>
<proteinExistence type="predicted"/>
<dbReference type="Proteomes" id="UP000245590">
    <property type="component" value="Unassembled WGS sequence"/>
</dbReference>
<evidence type="ECO:0000313" key="3">
    <source>
        <dbReference type="EMBL" id="PWH07337.1"/>
    </source>
</evidence>
<accession>A0A2U2RN79</accession>
<sequence length="109" mass="11235">MSTRTTTAASTAAAAQPASRQATPVPVPVTAPVREVEAEPPSTRPAVTVGSVGLIALAIAFLADTPELLWLRVGAVLVFLVLGGVSSWLFSRVQRVVAAQDVESAEQQG</sequence>
<gene>
    <name evidence="3" type="ORF">DEO23_01420</name>
</gene>
<feature type="transmembrane region" description="Helical" evidence="2">
    <location>
        <begin position="70"/>
        <end position="90"/>
    </location>
</feature>
<protein>
    <submittedName>
        <fullName evidence="3">Uncharacterized protein</fullName>
    </submittedName>
</protein>
<feature type="region of interest" description="Disordered" evidence="1">
    <location>
        <begin position="1"/>
        <end position="26"/>
    </location>
</feature>
<dbReference type="EMBL" id="QFKX01000001">
    <property type="protein sequence ID" value="PWH07337.1"/>
    <property type="molecule type" value="Genomic_DNA"/>
</dbReference>
<feature type="transmembrane region" description="Helical" evidence="2">
    <location>
        <begin position="46"/>
        <end position="63"/>
    </location>
</feature>
<dbReference type="AlphaFoldDB" id="A0A2U2RN79"/>
<evidence type="ECO:0000256" key="1">
    <source>
        <dbReference type="SAM" id="MobiDB-lite"/>
    </source>
</evidence>
<keyword evidence="2" id="KW-0812">Transmembrane</keyword>
<organism evidence="3 4">
    <name type="scientific">Brachybacterium endophyticum</name>
    <dbReference type="NCBI Taxonomy" id="2182385"/>
    <lineage>
        <taxon>Bacteria</taxon>
        <taxon>Bacillati</taxon>
        <taxon>Actinomycetota</taxon>
        <taxon>Actinomycetes</taxon>
        <taxon>Micrococcales</taxon>
        <taxon>Dermabacteraceae</taxon>
        <taxon>Brachybacterium</taxon>
    </lineage>
</organism>
<dbReference type="RefSeq" id="WP_109274221.1">
    <property type="nucleotide sequence ID" value="NZ_QFKX01000001.1"/>
</dbReference>
<evidence type="ECO:0000313" key="4">
    <source>
        <dbReference type="Proteomes" id="UP000245590"/>
    </source>
</evidence>
<name>A0A2U2RN79_9MICO</name>